<dbReference type="CDD" id="cd00412">
    <property type="entry name" value="pyrophosphatase"/>
    <property type="match status" value="1"/>
</dbReference>
<keyword evidence="5" id="KW-0460">Magnesium</keyword>
<comment type="cofactor">
    <cofactor evidence="1">
        <name>Mg(2+)</name>
        <dbReference type="ChEBI" id="CHEBI:18420"/>
    </cofactor>
</comment>
<accession>A0A6C0ISY0</accession>
<evidence type="ECO:0000256" key="4">
    <source>
        <dbReference type="ARBA" id="ARBA00022801"/>
    </source>
</evidence>
<evidence type="ECO:0000313" key="6">
    <source>
        <dbReference type="EMBL" id="QHT96298.1"/>
    </source>
</evidence>
<dbReference type="EC" id="3.6.1.1" evidence="2"/>
<sequence length="155" mass="17772">MLARIEISKNSNIKYEFDEKNNSLVLDRILPNSNTFPYNYGYIPDTLAPDGDPVDIILLSSHQLIPGCIIKIRVIGGIETTDEQGQDDKIICVLDEKLDKENNHIKNIDDVTEVMLNNIIYFLNHYKDNDGDKFIHVGQVYNKEKAIQFIDKCKT</sequence>
<dbReference type="Pfam" id="PF00719">
    <property type="entry name" value="Pyrophosphatase"/>
    <property type="match status" value="1"/>
</dbReference>
<dbReference type="PROSITE" id="PS00387">
    <property type="entry name" value="PPASE"/>
    <property type="match status" value="1"/>
</dbReference>
<evidence type="ECO:0000256" key="2">
    <source>
        <dbReference type="ARBA" id="ARBA00012146"/>
    </source>
</evidence>
<organism evidence="6">
    <name type="scientific">viral metagenome</name>
    <dbReference type="NCBI Taxonomy" id="1070528"/>
    <lineage>
        <taxon>unclassified sequences</taxon>
        <taxon>metagenomes</taxon>
        <taxon>organismal metagenomes</taxon>
    </lineage>
</organism>
<reference evidence="6" key="1">
    <citation type="journal article" date="2020" name="Nature">
        <title>Giant virus diversity and host interactions through global metagenomics.</title>
        <authorList>
            <person name="Schulz F."/>
            <person name="Roux S."/>
            <person name="Paez-Espino D."/>
            <person name="Jungbluth S."/>
            <person name="Walsh D.A."/>
            <person name="Denef V.J."/>
            <person name="McMahon K.D."/>
            <person name="Konstantinidis K.T."/>
            <person name="Eloe-Fadrosh E.A."/>
            <person name="Kyrpides N.C."/>
            <person name="Woyke T."/>
        </authorList>
    </citation>
    <scope>NUCLEOTIDE SEQUENCE</scope>
    <source>
        <strain evidence="6">GVMAG-M-3300024302-11</strain>
    </source>
</reference>
<dbReference type="PANTHER" id="PTHR10286">
    <property type="entry name" value="INORGANIC PYROPHOSPHATASE"/>
    <property type="match status" value="1"/>
</dbReference>
<keyword evidence="4" id="KW-0378">Hydrolase</keyword>
<evidence type="ECO:0000256" key="1">
    <source>
        <dbReference type="ARBA" id="ARBA00001946"/>
    </source>
</evidence>
<dbReference type="GO" id="GO:0004427">
    <property type="term" value="F:inorganic diphosphate phosphatase activity"/>
    <property type="evidence" value="ECO:0007669"/>
    <property type="project" value="UniProtKB-EC"/>
</dbReference>
<proteinExistence type="predicted"/>
<name>A0A6C0ISY0_9ZZZZ</name>
<dbReference type="GO" id="GO:0005737">
    <property type="term" value="C:cytoplasm"/>
    <property type="evidence" value="ECO:0007669"/>
    <property type="project" value="InterPro"/>
</dbReference>
<keyword evidence="3" id="KW-0479">Metal-binding</keyword>
<dbReference type="InterPro" id="IPR036649">
    <property type="entry name" value="Pyrophosphatase_sf"/>
</dbReference>
<protein>
    <recommendedName>
        <fullName evidence="2">inorganic diphosphatase</fullName>
        <ecNumber evidence="2">3.6.1.1</ecNumber>
    </recommendedName>
</protein>
<dbReference type="SUPFAM" id="SSF50324">
    <property type="entry name" value="Inorganic pyrophosphatase"/>
    <property type="match status" value="1"/>
</dbReference>
<dbReference type="InterPro" id="IPR008162">
    <property type="entry name" value="Pyrophosphatase"/>
</dbReference>
<dbReference type="Gene3D" id="3.90.80.10">
    <property type="entry name" value="Inorganic pyrophosphatase"/>
    <property type="match status" value="1"/>
</dbReference>
<dbReference type="EMBL" id="MN740255">
    <property type="protein sequence ID" value="QHT96298.1"/>
    <property type="molecule type" value="Genomic_DNA"/>
</dbReference>
<evidence type="ECO:0000256" key="5">
    <source>
        <dbReference type="ARBA" id="ARBA00022842"/>
    </source>
</evidence>
<dbReference type="GO" id="GO:0000287">
    <property type="term" value="F:magnesium ion binding"/>
    <property type="evidence" value="ECO:0007669"/>
    <property type="project" value="InterPro"/>
</dbReference>
<evidence type="ECO:0000256" key="3">
    <source>
        <dbReference type="ARBA" id="ARBA00022723"/>
    </source>
</evidence>
<dbReference type="GO" id="GO:0006796">
    <property type="term" value="P:phosphate-containing compound metabolic process"/>
    <property type="evidence" value="ECO:0007669"/>
    <property type="project" value="InterPro"/>
</dbReference>
<dbReference type="AlphaFoldDB" id="A0A6C0ISY0"/>